<feature type="transmembrane region" description="Helical" evidence="1">
    <location>
        <begin position="91"/>
        <end position="108"/>
    </location>
</feature>
<feature type="transmembrane region" description="Helical" evidence="1">
    <location>
        <begin position="65"/>
        <end position="84"/>
    </location>
</feature>
<dbReference type="GO" id="GO:0016020">
    <property type="term" value="C:membrane"/>
    <property type="evidence" value="ECO:0007669"/>
    <property type="project" value="InterPro"/>
</dbReference>
<evidence type="ECO:0000256" key="1">
    <source>
        <dbReference type="SAM" id="Phobius"/>
    </source>
</evidence>
<dbReference type="Pfam" id="PF00892">
    <property type="entry name" value="EamA"/>
    <property type="match status" value="1"/>
</dbReference>
<keyword evidence="1" id="KW-0472">Membrane</keyword>
<feature type="domain" description="EamA" evidence="2">
    <location>
        <begin position="8"/>
        <end position="107"/>
    </location>
</feature>
<feature type="transmembrane region" description="Helical" evidence="1">
    <location>
        <begin position="6"/>
        <end position="24"/>
    </location>
</feature>
<dbReference type="EMBL" id="MN739677">
    <property type="protein sequence ID" value="QHT20152.1"/>
    <property type="molecule type" value="Genomic_DNA"/>
</dbReference>
<reference evidence="3" key="1">
    <citation type="journal article" date="2020" name="Nature">
        <title>Giant virus diversity and host interactions through global metagenomics.</title>
        <authorList>
            <person name="Schulz F."/>
            <person name="Roux S."/>
            <person name="Paez-Espino D."/>
            <person name="Jungbluth S."/>
            <person name="Walsh D.A."/>
            <person name="Denef V.J."/>
            <person name="McMahon K.D."/>
            <person name="Konstantinidis K.T."/>
            <person name="Eloe-Fadrosh E.A."/>
            <person name="Kyrpides N.C."/>
            <person name="Woyke T."/>
        </authorList>
    </citation>
    <scope>NUCLEOTIDE SEQUENCE</scope>
    <source>
        <strain evidence="3">GVMAG-M-3300023174-60</strain>
    </source>
</reference>
<dbReference type="Gene3D" id="1.10.3730.20">
    <property type="match status" value="1"/>
</dbReference>
<organism evidence="3">
    <name type="scientific">viral metagenome</name>
    <dbReference type="NCBI Taxonomy" id="1070528"/>
    <lineage>
        <taxon>unclassified sequences</taxon>
        <taxon>metagenomes</taxon>
        <taxon>organismal metagenomes</taxon>
    </lineage>
</organism>
<keyword evidence="1" id="KW-0812">Transmembrane</keyword>
<sequence length="117" mass="13143">MFNVIPLAFASLMAFIDTFVLSLLKGYSLGLIKWRAVVPLGMLLYSLHPYIFLKSLEFESMTVMNLLFDVISDISVTLMGLFYFKEKLSSIKRVGIVFAFIGIVLLSYDSLNGNGDK</sequence>
<accession>A0A6C0DUG2</accession>
<dbReference type="InterPro" id="IPR000620">
    <property type="entry name" value="EamA_dom"/>
</dbReference>
<dbReference type="InterPro" id="IPR037185">
    <property type="entry name" value="EmrE-like"/>
</dbReference>
<evidence type="ECO:0000259" key="2">
    <source>
        <dbReference type="Pfam" id="PF00892"/>
    </source>
</evidence>
<name>A0A6C0DUG2_9ZZZZ</name>
<dbReference type="SUPFAM" id="SSF103481">
    <property type="entry name" value="Multidrug resistance efflux transporter EmrE"/>
    <property type="match status" value="1"/>
</dbReference>
<keyword evidence="1" id="KW-1133">Transmembrane helix</keyword>
<protein>
    <recommendedName>
        <fullName evidence="2">EamA domain-containing protein</fullName>
    </recommendedName>
</protein>
<proteinExistence type="predicted"/>
<dbReference type="AlphaFoldDB" id="A0A6C0DUG2"/>
<evidence type="ECO:0000313" key="3">
    <source>
        <dbReference type="EMBL" id="QHT20152.1"/>
    </source>
</evidence>
<feature type="transmembrane region" description="Helical" evidence="1">
    <location>
        <begin position="36"/>
        <end position="53"/>
    </location>
</feature>